<sequence>MKLGQTGIALLGTLVAVGTALAHTGATGIVKERMDAMSEIGDHVKAVGTMLKSGELDLARVSVAGEAIAKHGGAAMLKLFPEDSLHPPTEASSAIWTEWAKFQTLADDLQVAALTLKSTADEGGDKSQVAEAFGTLGNTCKSCHEAFRIKK</sequence>
<gene>
    <name evidence="6" type="ORF">K1718_25145</name>
</gene>
<keyword evidence="4" id="KW-0249">Electron transport</keyword>
<dbReference type="PROSITE" id="PS51009">
    <property type="entry name" value="CYTCII"/>
    <property type="match status" value="1"/>
</dbReference>
<keyword evidence="5" id="KW-0408">Iron</keyword>
<name>A0ABY8F1Z8_9HYPH</name>
<evidence type="ECO:0000256" key="1">
    <source>
        <dbReference type="ARBA" id="ARBA00022448"/>
    </source>
</evidence>
<keyword evidence="2" id="KW-0349">Heme</keyword>
<keyword evidence="3" id="KW-0479">Metal-binding</keyword>
<keyword evidence="7" id="KW-1185">Reference proteome</keyword>
<dbReference type="Pfam" id="PF01322">
    <property type="entry name" value="Cytochrom_C_2"/>
    <property type="match status" value="1"/>
</dbReference>
<dbReference type="Proteomes" id="UP001209803">
    <property type="component" value="Chromosome"/>
</dbReference>
<dbReference type="InterPro" id="IPR010980">
    <property type="entry name" value="Cyt_c/b562"/>
</dbReference>
<keyword evidence="1" id="KW-0813">Transport</keyword>
<evidence type="ECO:0000313" key="6">
    <source>
        <dbReference type="EMBL" id="WFE89401.1"/>
    </source>
</evidence>
<dbReference type="Gene3D" id="1.20.120.10">
    <property type="entry name" value="Cytochrome c/b562"/>
    <property type="match status" value="1"/>
</dbReference>
<protein>
    <submittedName>
        <fullName evidence="6">Cytochrome c</fullName>
    </submittedName>
</protein>
<dbReference type="InterPro" id="IPR002321">
    <property type="entry name" value="Cyt_c_II"/>
</dbReference>
<dbReference type="PIRSF" id="PIRSF000027">
    <property type="entry name" value="Cytc_c_prime"/>
    <property type="match status" value="1"/>
</dbReference>
<evidence type="ECO:0000256" key="2">
    <source>
        <dbReference type="ARBA" id="ARBA00022617"/>
    </source>
</evidence>
<reference evidence="6 7" key="1">
    <citation type="submission" date="2023-03" db="EMBL/GenBank/DDBJ databases">
        <title>Roseibium porphyridii sp. nov. and Roseibium rhodosorbium sp. nov. isolated from marine algae, Porphyridium cruentum and Rhodosorus marinus, respectively.</title>
        <authorList>
            <person name="Lee M.W."/>
            <person name="Choi B.J."/>
            <person name="Lee J.K."/>
            <person name="Choi D.G."/>
            <person name="Baek J.H."/>
            <person name="Bayburt H."/>
            <person name="Kim J.M."/>
            <person name="Han D.M."/>
            <person name="Kim K.H."/>
            <person name="Jeon C.O."/>
        </authorList>
    </citation>
    <scope>NUCLEOTIDE SEQUENCE [LARGE SCALE GENOMIC DNA]</scope>
    <source>
        <strain evidence="6 7">KMA01</strain>
    </source>
</reference>
<evidence type="ECO:0000313" key="7">
    <source>
        <dbReference type="Proteomes" id="UP001209803"/>
    </source>
</evidence>
<evidence type="ECO:0000256" key="3">
    <source>
        <dbReference type="ARBA" id="ARBA00022723"/>
    </source>
</evidence>
<dbReference type="SUPFAM" id="SSF47175">
    <property type="entry name" value="Cytochromes"/>
    <property type="match status" value="1"/>
</dbReference>
<proteinExistence type="predicted"/>
<accession>A0ABY8F1Z8</accession>
<evidence type="ECO:0000256" key="4">
    <source>
        <dbReference type="ARBA" id="ARBA00022982"/>
    </source>
</evidence>
<organism evidence="6 7">
    <name type="scientific">Roseibium porphyridii</name>
    <dbReference type="NCBI Taxonomy" id="2866279"/>
    <lineage>
        <taxon>Bacteria</taxon>
        <taxon>Pseudomonadati</taxon>
        <taxon>Pseudomonadota</taxon>
        <taxon>Alphaproteobacteria</taxon>
        <taxon>Hyphomicrobiales</taxon>
        <taxon>Stappiaceae</taxon>
        <taxon>Roseibium</taxon>
    </lineage>
</organism>
<dbReference type="EMBL" id="CP120863">
    <property type="protein sequence ID" value="WFE89401.1"/>
    <property type="molecule type" value="Genomic_DNA"/>
</dbReference>
<dbReference type="RefSeq" id="WP_265680412.1">
    <property type="nucleotide sequence ID" value="NZ_CP120863.1"/>
</dbReference>
<evidence type="ECO:0000256" key="5">
    <source>
        <dbReference type="ARBA" id="ARBA00023004"/>
    </source>
</evidence>
<dbReference type="InterPro" id="IPR012127">
    <property type="entry name" value="Cyt_c_prime"/>
</dbReference>